<sequence>METNTCDVNHLGADALLPPRKRLLAGLKRQNSDINCHTPSASCNGRNGYDIRFNNVLRSNLANPNLSNEELVEASRLAAVKATKAAEAARAIAEEKAAKAAKAVAAAKNALELVASLSDESANKEKYLKKNKMKKHVPVQTLYNKQKGISNCKADEEIARNLHRAINSSPRISKNSPSSDLKNHKHKRLKRSASGRTVVDSGGSVWEGNQSSMSNGNGAVGKIHTEGLVKEVDMITVDLNTSKFNNDDQPKLENGEGSQYNKAERLKLENRVIGSLHSKEKFSESLDSFGKKRGRIKQKKLPLSICSFRDQTSPKEELKSKGMLVTQENTLKAATVNKSTFSVGPSGDSLMPVERTSMWKCQAFKTPGCVKPNKVMQS</sequence>
<dbReference type="OrthoDB" id="1910495at2759"/>
<evidence type="ECO:0000256" key="1">
    <source>
        <dbReference type="SAM" id="MobiDB-lite"/>
    </source>
</evidence>
<dbReference type="AlphaFoldDB" id="A0A8S0TPF1"/>
<dbReference type="Gramene" id="OE9A027561T1">
    <property type="protein sequence ID" value="OE9A027561C1"/>
    <property type="gene ID" value="OE9A027561"/>
</dbReference>
<dbReference type="EMBL" id="CACTIH010007283">
    <property type="protein sequence ID" value="CAA3007705.1"/>
    <property type="molecule type" value="Genomic_DNA"/>
</dbReference>
<dbReference type="Proteomes" id="UP000594638">
    <property type="component" value="Unassembled WGS sequence"/>
</dbReference>
<protein>
    <submittedName>
        <fullName evidence="2">Uncharacterized protein</fullName>
    </submittedName>
</protein>
<dbReference type="PANTHER" id="PTHR35477">
    <property type="entry name" value="OS06G0728500 PROTEIN"/>
    <property type="match status" value="1"/>
</dbReference>
<accession>A0A8S0TPF1</accession>
<organism evidence="2 3">
    <name type="scientific">Olea europaea subsp. europaea</name>
    <dbReference type="NCBI Taxonomy" id="158383"/>
    <lineage>
        <taxon>Eukaryota</taxon>
        <taxon>Viridiplantae</taxon>
        <taxon>Streptophyta</taxon>
        <taxon>Embryophyta</taxon>
        <taxon>Tracheophyta</taxon>
        <taxon>Spermatophyta</taxon>
        <taxon>Magnoliopsida</taxon>
        <taxon>eudicotyledons</taxon>
        <taxon>Gunneridae</taxon>
        <taxon>Pentapetalae</taxon>
        <taxon>asterids</taxon>
        <taxon>lamiids</taxon>
        <taxon>Lamiales</taxon>
        <taxon>Oleaceae</taxon>
        <taxon>Oleeae</taxon>
        <taxon>Olea</taxon>
    </lineage>
</organism>
<evidence type="ECO:0000313" key="2">
    <source>
        <dbReference type="EMBL" id="CAA3007705.1"/>
    </source>
</evidence>
<name>A0A8S0TPF1_OLEEU</name>
<keyword evidence="3" id="KW-1185">Reference proteome</keyword>
<dbReference type="PANTHER" id="PTHR35477:SF1">
    <property type="entry name" value="OS06G0728500 PROTEIN"/>
    <property type="match status" value="1"/>
</dbReference>
<gene>
    <name evidence="2" type="ORF">OLEA9_A027561</name>
</gene>
<feature type="compositionally biased region" description="Basic residues" evidence="1">
    <location>
        <begin position="183"/>
        <end position="193"/>
    </location>
</feature>
<feature type="compositionally biased region" description="Low complexity" evidence="1">
    <location>
        <begin position="166"/>
        <end position="179"/>
    </location>
</feature>
<proteinExistence type="predicted"/>
<evidence type="ECO:0000313" key="3">
    <source>
        <dbReference type="Proteomes" id="UP000594638"/>
    </source>
</evidence>
<feature type="region of interest" description="Disordered" evidence="1">
    <location>
        <begin position="164"/>
        <end position="219"/>
    </location>
</feature>
<feature type="compositionally biased region" description="Polar residues" evidence="1">
    <location>
        <begin position="207"/>
        <end position="217"/>
    </location>
</feature>
<comment type="caution">
    <text evidence="2">The sequence shown here is derived from an EMBL/GenBank/DDBJ whole genome shotgun (WGS) entry which is preliminary data.</text>
</comment>
<reference evidence="2 3" key="1">
    <citation type="submission" date="2019-12" db="EMBL/GenBank/DDBJ databases">
        <authorList>
            <person name="Alioto T."/>
            <person name="Alioto T."/>
            <person name="Gomez Garrido J."/>
        </authorList>
    </citation>
    <scope>NUCLEOTIDE SEQUENCE [LARGE SCALE GENOMIC DNA]</scope>
</reference>